<sequence>MTTTPPAPPRMRIVRHPLKYRLLDVKQVRRITPGTVRVTFAGDALEGFCEQAPTDHVKLCFAAPGRDLPTEPVVQDDTWMDAPEEPITRDYTIRHYRREARELDIDMVLHDGGIGSDWAAAAEPGMKLGVFGPRGSEEIDLVHDWYLLGADETALPALARWLEKLPVGVRVLAFAEVAGPADEQHLPTAADATLVWLHRGAAAPGTTDHLERAVRAAELPPGMGFAWIAGEAHTLRPIRRHLRTERGLTRDQVDVDGYWKRGTANHDHHEDEHTAGRPGHDHHEDEHTPHS</sequence>
<dbReference type="InterPro" id="IPR039261">
    <property type="entry name" value="FNR_nucleotide-bd"/>
</dbReference>
<dbReference type="RefSeq" id="WP_344557562.1">
    <property type="nucleotide sequence ID" value="NZ_BAAANS010000064.1"/>
</dbReference>
<dbReference type="CDD" id="cd06193">
    <property type="entry name" value="siderophore_interacting"/>
    <property type="match status" value="1"/>
</dbReference>
<dbReference type="SUPFAM" id="SSF63380">
    <property type="entry name" value="Riboflavin synthase domain-like"/>
    <property type="match status" value="1"/>
</dbReference>
<dbReference type="EMBL" id="BAAANS010000064">
    <property type="protein sequence ID" value="GAA2118670.1"/>
    <property type="molecule type" value="Genomic_DNA"/>
</dbReference>
<dbReference type="Gene3D" id="3.40.50.80">
    <property type="entry name" value="Nucleotide-binding domain of ferredoxin-NADP reductase (FNR) module"/>
    <property type="match status" value="1"/>
</dbReference>
<dbReference type="InterPro" id="IPR013113">
    <property type="entry name" value="SIP_FAD-bd"/>
</dbReference>
<dbReference type="PROSITE" id="PS51384">
    <property type="entry name" value="FAD_FR"/>
    <property type="match status" value="1"/>
</dbReference>
<organism evidence="3 4">
    <name type="scientific">Kitasatospora saccharophila</name>
    <dbReference type="NCBI Taxonomy" id="407973"/>
    <lineage>
        <taxon>Bacteria</taxon>
        <taxon>Bacillati</taxon>
        <taxon>Actinomycetota</taxon>
        <taxon>Actinomycetes</taxon>
        <taxon>Kitasatosporales</taxon>
        <taxon>Streptomycetaceae</taxon>
        <taxon>Kitasatospora</taxon>
    </lineage>
</organism>
<dbReference type="PANTHER" id="PTHR30157">
    <property type="entry name" value="FERRIC REDUCTASE, NADPH-DEPENDENT"/>
    <property type="match status" value="1"/>
</dbReference>
<reference evidence="3 4" key="1">
    <citation type="journal article" date="2019" name="Int. J. Syst. Evol. Microbiol.">
        <title>The Global Catalogue of Microorganisms (GCM) 10K type strain sequencing project: providing services to taxonomists for standard genome sequencing and annotation.</title>
        <authorList>
            <consortium name="The Broad Institute Genomics Platform"/>
            <consortium name="The Broad Institute Genome Sequencing Center for Infectious Disease"/>
            <person name="Wu L."/>
            <person name="Ma J."/>
        </authorList>
    </citation>
    <scope>NUCLEOTIDE SEQUENCE [LARGE SCALE GENOMIC DNA]</scope>
    <source>
        <strain evidence="3 4">JCM 14559</strain>
    </source>
</reference>
<comment type="caution">
    <text evidence="3">The sequence shown here is derived from an EMBL/GenBank/DDBJ whole genome shotgun (WGS) entry which is preliminary data.</text>
</comment>
<evidence type="ECO:0000313" key="4">
    <source>
        <dbReference type="Proteomes" id="UP001500897"/>
    </source>
</evidence>
<dbReference type="PANTHER" id="PTHR30157:SF0">
    <property type="entry name" value="NADPH-DEPENDENT FERRIC-CHELATE REDUCTASE"/>
    <property type="match status" value="1"/>
</dbReference>
<proteinExistence type="predicted"/>
<gene>
    <name evidence="3" type="ORF">GCM10009759_66120</name>
</gene>
<protein>
    <submittedName>
        <fullName evidence="3">Siderophore-interacting protein</fullName>
    </submittedName>
</protein>
<dbReference type="Pfam" id="PF08021">
    <property type="entry name" value="FAD_binding_9"/>
    <property type="match status" value="1"/>
</dbReference>
<keyword evidence="4" id="KW-1185">Reference proteome</keyword>
<dbReference type="InterPro" id="IPR039374">
    <property type="entry name" value="SIP_fam"/>
</dbReference>
<evidence type="ECO:0000313" key="3">
    <source>
        <dbReference type="EMBL" id="GAA2118670.1"/>
    </source>
</evidence>
<dbReference type="InterPro" id="IPR017938">
    <property type="entry name" value="Riboflavin_synthase-like_b-brl"/>
</dbReference>
<dbReference type="Pfam" id="PF04954">
    <property type="entry name" value="SIP"/>
    <property type="match status" value="1"/>
</dbReference>
<evidence type="ECO:0000256" key="1">
    <source>
        <dbReference type="SAM" id="MobiDB-lite"/>
    </source>
</evidence>
<dbReference type="Proteomes" id="UP001500897">
    <property type="component" value="Unassembled WGS sequence"/>
</dbReference>
<feature type="region of interest" description="Disordered" evidence="1">
    <location>
        <begin position="261"/>
        <end position="291"/>
    </location>
</feature>
<dbReference type="InterPro" id="IPR007037">
    <property type="entry name" value="SIP_rossman_dom"/>
</dbReference>
<name>A0ABN2XXX3_9ACTN</name>
<accession>A0ABN2XXX3</accession>
<dbReference type="InterPro" id="IPR017927">
    <property type="entry name" value="FAD-bd_FR_type"/>
</dbReference>
<evidence type="ECO:0000259" key="2">
    <source>
        <dbReference type="PROSITE" id="PS51384"/>
    </source>
</evidence>
<feature type="domain" description="FAD-binding FR-type" evidence="2">
    <location>
        <begin position="15"/>
        <end position="140"/>
    </location>
</feature>
<dbReference type="Gene3D" id="2.40.30.10">
    <property type="entry name" value="Translation factors"/>
    <property type="match status" value="1"/>
</dbReference>